<dbReference type="EMBL" id="JAPDDR010000006">
    <property type="protein sequence ID" value="MCW1914499.1"/>
    <property type="molecule type" value="Genomic_DNA"/>
</dbReference>
<evidence type="ECO:0000256" key="2">
    <source>
        <dbReference type="SAM" id="Phobius"/>
    </source>
</evidence>
<evidence type="ECO:0000256" key="1">
    <source>
        <dbReference type="SAM" id="MobiDB-lite"/>
    </source>
</evidence>
<keyword evidence="2" id="KW-0472">Membrane</keyword>
<dbReference type="Proteomes" id="UP001165653">
    <property type="component" value="Unassembled WGS sequence"/>
</dbReference>
<name>A0ABT3G4M9_9BACT</name>
<accession>A0ABT3G4M9</accession>
<dbReference type="RefSeq" id="WP_264514030.1">
    <property type="nucleotide sequence ID" value="NZ_JAPDDR010000006.1"/>
</dbReference>
<protein>
    <recommendedName>
        <fullName evidence="5">HEAT repeat protein</fullName>
    </recommendedName>
</protein>
<feature type="compositionally biased region" description="Basic and acidic residues" evidence="1">
    <location>
        <begin position="66"/>
        <end position="84"/>
    </location>
</feature>
<evidence type="ECO:0008006" key="5">
    <source>
        <dbReference type="Google" id="ProtNLM"/>
    </source>
</evidence>
<reference evidence="3" key="1">
    <citation type="submission" date="2022-10" db="EMBL/GenBank/DDBJ databases">
        <title>Luteolibacter sp. GHJ8, whole genome shotgun sequencing project.</title>
        <authorList>
            <person name="Zhao G."/>
            <person name="Shen L."/>
        </authorList>
    </citation>
    <scope>NUCLEOTIDE SEQUENCE</scope>
    <source>
        <strain evidence="3">GHJ8</strain>
    </source>
</reference>
<feature type="compositionally biased region" description="Basic and acidic residues" evidence="1">
    <location>
        <begin position="49"/>
        <end position="58"/>
    </location>
</feature>
<comment type="caution">
    <text evidence="3">The sequence shown here is derived from an EMBL/GenBank/DDBJ whole genome shotgun (WGS) entry which is preliminary data.</text>
</comment>
<evidence type="ECO:0000313" key="3">
    <source>
        <dbReference type="EMBL" id="MCW1914499.1"/>
    </source>
</evidence>
<evidence type="ECO:0000313" key="4">
    <source>
        <dbReference type="Proteomes" id="UP001165653"/>
    </source>
</evidence>
<proteinExistence type="predicted"/>
<feature type="transmembrane region" description="Helical" evidence="2">
    <location>
        <begin position="17"/>
        <end position="40"/>
    </location>
</feature>
<gene>
    <name evidence="3" type="ORF">OJ996_13000</name>
</gene>
<keyword evidence="2" id="KW-0812">Transmembrane</keyword>
<keyword evidence="4" id="KW-1185">Reference proteome</keyword>
<sequence length="418" mass="45964">MTPPPLRPQNSQRRHHLVVAITVATVPALLLLGIVVIGQFRGEPAPAKSVKEEHRETLESVPARPPKPETADEEKKSATDSQRELLENISREEERMAARVKRVMDEPKLSTRQRRHILSEMAHRAGQAGTDESSEMLAAVDTVPAGELRIALYSGVLQARCDKSPPDALKLCGVLEDPMDQAAARAFVARHWGYTDLPAAVRAVEAMDFPEQRTAAATGLLQVVSQRSEEAKAELRRKDLNLDVARVLAMGVAEMWQGGLDDLKKTIATSGNPEVLTGIMAGYSVKHPQEGLAYLSANPQAEFHEPVIRHMGMLLARGGAQAALETRLSGANFAQRKLLVDAMFHTWLQMDFKSASNWLKEKEALLGDPGQADEMKFLLVMQMLHRSAEESAEAWAQRIKDPAKRAEALEAIRAGVPK</sequence>
<keyword evidence="2" id="KW-1133">Transmembrane helix</keyword>
<organism evidence="3 4">
    <name type="scientific">Luteolibacter rhizosphaerae</name>
    <dbReference type="NCBI Taxonomy" id="2989719"/>
    <lineage>
        <taxon>Bacteria</taxon>
        <taxon>Pseudomonadati</taxon>
        <taxon>Verrucomicrobiota</taxon>
        <taxon>Verrucomicrobiia</taxon>
        <taxon>Verrucomicrobiales</taxon>
        <taxon>Verrucomicrobiaceae</taxon>
        <taxon>Luteolibacter</taxon>
    </lineage>
</organism>
<feature type="region of interest" description="Disordered" evidence="1">
    <location>
        <begin position="45"/>
        <end position="84"/>
    </location>
</feature>